<dbReference type="AlphaFoldDB" id="A0A8E7B0D4"/>
<keyword evidence="2" id="KW-1185">Reference proteome</keyword>
<evidence type="ECO:0000313" key="1">
    <source>
        <dbReference type="EMBL" id="QVV87981.1"/>
    </source>
</evidence>
<proteinExistence type="predicted"/>
<protein>
    <recommendedName>
        <fullName evidence="3">Swt1-like HEPN domain-containing protein</fullName>
    </recommendedName>
</protein>
<reference evidence="1 2" key="1">
    <citation type="submission" date="2021-05" db="EMBL/GenBank/DDBJ databases">
        <title>A novel Methanospirillum isolate from a pyrite-forming mixed culture.</title>
        <authorList>
            <person name="Bunk B."/>
            <person name="Sproer C."/>
            <person name="Spring S."/>
            <person name="Pester M."/>
        </authorList>
    </citation>
    <scope>NUCLEOTIDE SEQUENCE [LARGE SCALE GENOMIC DNA]</scope>
    <source>
        <strain evidence="1 2">J.3.6.1-F.2.7.3</strain>
    </source>
</reference>
<sequence length="346" mass="39714">MSPDNRNAQVQTIMATISSLIASRRIEDKLRAATLLNEYAPTLPKSFMERIIEELKKDSHTEIQEALVPLLIKEENSPLIQEVTNAEIVAGYSGSLENALQKVIDIAQMFDLSHMTARALRQHFSEGKNGSDNGVYSDFLKQKTKISPELTFFPQVSLKLSPINALSEVIRIIPELSKKNDTNQVQVLADKKNIEKELDEIIGTEQEISFNIVGYELLYTLERMMRDLIHQRIIKPHMDNLQTKIPPDVLEGMKKRKSVEENNPISSGTYELVEYCDFTDLKKILEKGRNHEFFTDIFSFDEMKAVYSKLGELDPIRKKIAHSRPLTRKEFERLRMYATDILGQIK</sequence>
<evidence type="ECO:0000313" key="2">
    <source>
        <dbReference type="Proteomes" id="UP000680656"/>
    </source>
</evidence>
<accession>A0A8E7B0D4</accession>
<dbReference type="Proteomes" id="UP000680656">
    <property type="component" value="Chromosome"/>
</dbReference>
<evidence type="ECO:0008006" key="3">
    <source>
        <dbReference type="Google" id="ProtNLM"/>
    </source>
</evidence>
<organism evidence="1 2">
    <name type="scientific">Methanospirillum purgamenti</name>
    <dbReference type="NCBI Taxonomy" id="2834276"/>
    <lineage>
        <taxon>Archaea</taxon>
        <taxon>Methanobacteriati</taxon>
        <taxon>Methanobacteriota</taxon>
        <taxon>Stenosarchaea group</taxon>
        <taxon>Methanomicrobia</taxon>
        <taxon>Methanomicrobiales</taxon>
        <taxon>Methanospirillaceae</taxon>
        <taxon>Methanospirillum</taxon>
    </lineage>
</organism>
<dbReference type="KEGG" id="mrtj:KHC33_11610"/>
<gene>
    <name evidence="1" type="ORF">KHC33_11610</name>
</gene>
<dbReference type="RefSeq" id="WP_214418798.1">
    <property type="nucleotide sequence ID" value="NZ_CP075546.1"/>
</dbReference>
<dbReference type="EMBL" id="CP075546">
    <property type="protein sequence ID" value="QVV87981.1"/>
    <property type="molecule type" value="Genomic_DNA"/>
</dbReference>
<name>A0A8E7B0D4_9EURY</name>
<dbReference type="GeneID" id="65097840"/>